<evidence type="ECO:0000256" key="1">
    <source>
        <dbReference type="SAM" id="Phobius"/>
    </source>
</evidence>
<reference evidence="2" key="2">
    <citation type="submission" date="2020-05" db="UniProtKB">
        <authorList>
            <consortium name="EnsemblMetazoa"/>
        </authorList>
    </citation>
    <scope>IDENTIFICATION</scope>
    <source>
        <strain evidence="2">IAEA</strain>
    </source>
</reference>
<feature type="transmembrane region" description="Helical" evidence="1">
    <location>
        <begin position="70"/>
        <end position="90"/>
    </location>
</feature>
<proteinExistence type="predicted"/>
<dbReference type="EnsemblMetazoa" id="GPAI033454-RA">
    <property type="protein sequence ID" value="GPAI033454-PA"/>
    <property type="gene ID" value="GPAI033454"/>
</dbReference>
<sequence length="251" mass="28215">MYKVRTTQLGVDGDTTDIRGVVIAVGFNEKNGNRLLLVILCIDELFVLIPLAFLSILITDEFSGDNNVRVAEISAGFSFVVMTTALVISSTESSLKDDKRLGKYGDDEEDNFTRLVVVVKTVEDNFSQTQMVLDSYNRSCRWNCLDFIMSSSFHFSCSLNSMGVQASQRGQRGFARMSPRNISSILVLTTTPMLTLYVTKIKNVLKKYVRKIPESLEKSWHVLGATCSRVDNVGYACDYLNYLRITSYLIM</sequence>
<keyword evidence="1" id="KW-1133">Transmembrane helix</keyword>
<keyword evidence="1" id="KW-0812">Transmembrane</keyword>
<protein>
    <submittedName>
        <fullName evidence="2">Uncharacterized protein</fullName>
    </submittedName>
</protein>
<feature type="transmembrane region" description="Helical" evidence="1">
    <location>
        <begin position="35"/>
        <end position="58"/>
    </location>
</feature>
<accession>A0A1B0A3M4</accession>
<keyword evidence="1" id="KW-0472">Membrane</keyword>
<reference evidence="3" key="1">
    <citation type="submission" date="2014-03" db="EMBL/GenBank/DDBJ databases">
        <authorList>
            <person name="Aksoy S."/>
            <person name="Warren W."/>
            <person name="Wilson R.K."/>
        </authorList>
    </citation>
    <scope>NUCLEOTIDE SEQUENCE [LARGE SCALE GENOMIC DNA]</scope>
    <source>
        <strain evidence="3">IAEA</strain>
    </source>
</reference>
<dbReference type="AlphaFoldDB" id="A0A1B0A3M4"/>
<evidence type="ECO:0000313" key="3">
    <source>
        <dbReference type="Proteomes" id="UP000092445"/>
    </source>
</evidence>
<evidence type="ECO:0000313" key="2">
    <source>
        <dbReference type="EnsemblMetazoa" id="GPAI033454-PA"/>
    </source>
</evidence>
<dbReference type="Proteomes" id="UP000092445">
    <property type="component" value="Unassembled WGS sequence"/>
</dbReference>
<organism evidence="2 3">
    <name type="scientific">Glossina pallidipes</name>
    <name type="common">Tsetse fly</name>
    <dbReference type="NCBI Taxonomy" id="7398"/>
    <lineage>
        <taxon>Eukaryota</taxon>
        <taxon>Metazoa</taxon>
        <taxon>Ecdysozoa</taxon>
        <taxon>Arthropoda</taxon>
        <taxon>Hexapoda</taxon>
        <taxon>Insecta</taxon>
        <taxon>Pterygota</taxon>
        <taxon>Neoptera</taxon>
        <taxon>Endopterygota</taxon>
        <taxon>Diptera</taxon>
        <taxon>Brachycera</taxon>
        <taxon>Muscomorpha</taxon>
        <taxon>Hippoboscoidea</taxon>
        <taxon>Glossinidae</taxon>
        <taxon>Glossina</taxon>
    </lineage>
</organism>
<name>A0A1B0A3M4_GLOPL</name>
<dbReference type="VEuPathDB" id="VectorBase:GPAI033454"/>
<keyword evidence="3" id="KW-1185">Reference proteome</keyword>